<reference evidence="2" key="2">
    <citation type="journal article" date="2015" name="Fish Shellfish Immunol.">
        <title>Early steps in the European eel (Anguilla anguilla)-Vibrio vulnificus interaction in the gills: Role of the RtxA13 toxin.</title>
        <authorList>
            <person name="Callol A."/>
            <person name="Pajuelo D."/>
            <person name="Ebbesson L."/>
            <person name="Teles M."/>
            <person name="MacKenzie S."/>
            <person name="Amaro C."/>
        </authorList>
    </citation>
    <scope>NUCLEOTIDE SEQUENCE</scope>
</reference>
<evidence type="ECO:0000256" key="1">
    <source>
        <dbReference type="SAM" id="Phobius"/>
    </source>
</evidence>
<sequence>MQVDLYFLCDWFNCVCVSVCLCICLLVYCWLGVVGVGDNQKK</sequence>
<keyword evidence="1" id="KW-1133">Transmembrane helix</keyword>
<dbReference type="EMBL" id="GBXM01001880">
    <property type="protein sequence ID" value="JAI06698.1"/>
    <property type="molecule type" value="Transcribed_RNA"/>
</dbReference>
<keyword evidence="1" id="KW-0472">Membrane</keyword>
<keyword evidence="1" id="KW-0812">Transmembrane</keyword>
<proteinExistence type="predicted"/>
<accession>A0A0E9XVC7</accession>
<evidence type="ECO:0000313" key="2">
    <source>
        <dbReference type="EMBL" id="JAI06698.1"/>
    </source>
</evidence>
<dbReference type="AlphaFoldDB" id="A0A0E9XVC7"/>
<reference evidence="2" key="1">
    <citation type="submission" date="2014-11" db="EMBL/GenBank/DDBJ databases">
        <authorList>
            <person name="Amaro Gonzalez C."/>
        </authorList>
    </citation>
    <scope>NUCLEOTIDE SEQUENCE</scope>
</reference>
<organism evidence="2">
    <name type="scientific">Anguilla anguilla</name>
    <name type="common">European freshwater eel</name>
    <name type="synonym">Muraena anguilla</name>
    <dbReference type="NCBI Taxonomy" id="7936"/>
    <lineage>
        <taxon>Eukaryota</taxon>
        <taxon>Metazoa</taxon>
        <taxon>Chordata</taxon>
        <taxon>Craniata</taxon>
        <taxon>Vertebrata</taxon>
        <taxon>Euteleostomi</taxon>
        <taxon>Actinopterygii</taxon>
        <taxon>Neopterygii</taxon>
        <taxon>Teleostei</taxon>
        <taxon>Anguilliformes</taxon>
        <taxon>Anguillidae</taxon>
        <taxon>Anguilla</taxon>
    </lineage>
</organism>
<protein>
    <submittedName>
        <fullName evidence="2">Uncharacterized protein</fullName>
    </submittedName>
</protein>
<feature type="transmembrane region" description="Helical" evidence="1">
    <location>
        <begin position="12"/>
        <end position="33"/>
    </location>
</feature>
<name>A0A0E9XVC7_ANGAN</name>